<comment type="caution">
    <text evidence="1">The sequence shown here is derived from an EMBL/GenBank/DDBJ whole genome shotgun (WGS) entry which is preliminary data.</text>
</comment>
<dbReference type="Pfam" id="PF11902">
    <property type="entry name" value="DUF3422"/>
    <property type="match status" value="1"/>
</dbReference>
<gene>
    <name evidence="1" type="ORF">EYS42_00595</name>
</gene>
<dbReference type="RefSeq" id="WP_130965938.1">
    <property type="nucleotide sequence ID" value="NZ_SIXI01000001.1"/>
</dbReference>
<protein>
    <submittedName>
        <fullName evidence="1">DUF3422 family protein</fullName>
    </submittedName>
</protein>
<dbReference type="InterPro" id="IPR021830">
    <property type="entry name" value="DUF3422"/>
</dbReference>
<evidence type="ECO:0000313" key="1">
    <source>
        <dbReference type="EMBL" id="TBO33988.1"/>
    </source>
</evidence>
<dbReference type="OrthoDB" id="9767470at2"/>
<proteinExistence type="predicted"/>
<organism evidence="1 2">
    <name type="scientific">Aquabacterium lacunae</name>
    <dbReference type="NCBI Taxonomy" id="2528630"/>
    <lineage>
        <taxon>Bacteria</taxon>
        <taxon>Pseudomonadati</taxon>
        <taxon>Pseudomonadota</taxon>
        <taxon>Betaproteobacteria</taxon>
        <taxon>Burkholderiales</taxon>
        <taxon>Aquabacterium</taxon>
    </lineage>
</organism>
<dbReference type="AlphaFoldDB" id="A0A4Q9H1X7"/>
<evidence type="ECO:0000313" key="2">
    <source>
        <dbReference type="Proteomes" id="UP000292120"/>
    </source>
</evidence>
<name>A0A4Q9H1X7_9BURK</name>
<sequence length="444" mass="48901">MSASLPPRFALPPDDDLREVLHNEVHARPSARIRLPALVVFIAVMNDGVSRADECAHLQQLPGQSALRPDDLKDNFVRLRLEGCTLKWERHSEFTRYVLVQPLPEGMGLGAAEPDLLRGLKVPAEWLAGIPGRTVAGVLLAMVHHDLQDTTEALAQAQRWMGGRNVVASLLGHGHSLAVTNFRLKPDGFERMLVLAPEHTSETRAGRISQRLLELETYRLMALRGLPVAKQLGALLAESERDLAEVTAQLEAKLVSEGDLLDRLVHVAARVEKATAQHMYRFSATQAYDAIVRQRIIELREKAVPGTQTLGEFMQRRLSPAIATVAATSQRLSSLSQRIERASALLRTRVDITTETQNQQLLAKLTQGQDLQLTLQSTVEGLSIAGISYYMISLLLYGAKALKAMGLPVHPELAAGAVTPLVLLGVWMFTRRIHKHLAQHQSAA</sequence>
<keyword evidence="2" id="KW-1185">Reference proteome</keyword>
<dbReference type="Proteomes" id="UP000292120">
    <property type="component" value="Unassembled WGS sequence"/>
</dbReference>
<reference evidence="1 2" key="1">
    <citation type="submission" date="2019-02" db="EMBL/GenBank/DDBJ databases">
        <title>Aquabacterium sp. strain KMB7.</title>
        <authorList>
            <person name="Chen W.-M."/>
        </authorList>
    </citation>
    <scope>NUCLEOTIDE SEQUENCE [LARGE SCALE GENOMIC DNA]</scope>
    <source>
        <strain evidence="1 2">KMB7</strain>
    </source>
</reference>
<accession>A0A4Q9H1X7</accession>
<dbReference type="EMBL" id="SIXI01000001">
    <property type="protein sequence ID" value="TBO33988.1"/>
    <property type="molecule type" value="Genomic_DNA"/>
</dbReference>